<dbReference type="AlphaFoldDB" id="A0A7S0GTE2"/>
<evidence type="ECO:0000256" key="2">
    <source>
        <dbReference type="ARBA" id="ARBA00004496"/>
    </source>
</evidence>
<evidence type="ECO:0000256" key="4">
    <source>
        <dbReference type="ARBA" id="ARBA00023242"/>
    </source>
</evidence>
<gene>
    <name evidence="6" type="ORF">MSP1401_LOCUS5655</name>
</gene>
<dbReference type="Pfam" id="PF14811">
    <property type="entry name" value="TPD"/>
    <property type="match status" value="1"/>
</dbReference>
<evidence type="ECO:0000313" key="6">
    <source>
        <dbReference type="EMBL" id="CAD8439246.1"/>
    </source>
</evidence>
<evidence type="ECO:0000256" key="1">
    <source>
        <dbReference type="ARBA" id="ARBA00004123"/>
    </source>
</evidence>
<dbReference type="GO" id="GO:0005634">
    <property type="term" value="C:nucleus"/>
    <property type="evidence" value="ECO:0007669"/>
    <property type="project" value="UniProtKB-SubCell"/>
</dbReference>
<dbReference type="PANTHER" id="PTHR31661:SF1">
    <property type="entry name" value="CDAN1-INTERACTING NUCLEASE 1"/>
    <property type="match status" value="1"/>
</dbReference>
<sequence>MEHLLSLSHKAVGPCLRDPFGKIPASPPEHTPAHAHGPALCARLRSDVERCVAWDHVASPAVDTLRHTAGREYEDLLENSLRKLGIPFVTEQALRAEGHAKTPDIKLELPIAVKGRVVNWIDSKASFCDPLVHVERGAEQFQGYVNRFGPGMVVYWLGVIDEVADESVGDVLLVDDFPHEEDIIKLKLHARDARESQGGEEDE</sequence>
<evidence type="ECO:0000256" key="5">
    <source>
        <dbReference type="ARBA" id="ARBA00023480"/>
    </source>
</evidence>
<keyword evidence="3" id="KW-0963">Cytoplasm</keyword>
<protein>
    <recommendedName>
        <fullName evidence="5">CDAN1-interacting nuclease 1</fullName>
    </recommendedName>
</protein>
<name>A0A7S0GTE2_MICPS</name>
<accession>A0A7S0GTE2</accession>
<keyword evidence="4" id="KW-0539">Nucleus</keyword>
<comment type="subcellular location">
    <subcellularLocation>
        <location evidence="2">Cytoplasm</location>
    </subcellularLocation>
    <subcellularLocation>
        <location evidence="1">Nucleus</location>
    </subcellularLocation>
</comment>
<dbReference type="PANTHER" id="PTHR31661">
    <property type="entry name" value="SIMILAR TO CDNA SEQUENCE BC052040"/>
    <property type="match status" value="1"/>
</dbReference>
<organism evidence="6">
    <name type="scientific">Micromonas pusilla</name>
    <name type="common">Picoplanktonic green alga</name>
    <name type="synonym">Chromulina pusilla</name>
    <dbReference type="NCBI Taxonomy" id="38833"/>
    <lineage>
        <taxon>Eukaryota</taxon>
        <taxon>Viridiplantae</taxon>
        <taxon>Chlorophyta</taxon>
        <taxon>Mamiellophyceae</taxon>
        <taxon>Mamiellales</taxon>
        <taxon>Mamiellaceae</taxon>
        <taxon>Micromonas</taxon>
    </lineage>
</organism>
<dbReference type="InterPro" id="IPR029404">
    <property type="entry name" value="CDIN1"/>
</dbReference>
<evidence type="ECO:0000256" key="3">
    <source>
        <dbReference type="ARBA" id="ARBA00022490"/>
    </source>
</evidence>
<dbReference type="EMBL" id="HBEN01006904">
    <property type="protein sequence ID" value="CAD8439246.1"/>
    <property type="molecule type" value="Transcribed_RNA"/>
</dbReference>
<proteinExistence type="predicted"/>
<dbReference type="GO" id="GO:0005737">
    <property type="term" value="C:cytoplasm"/>
    <property type="evidence" value="ECO:0007669"/>
    <property type="project" value="UniProtKB-SubCell"/>
</dbReference>
<reference evidence="6" key="1">
    <citation type="submission" date="2021-01" db="EMBL/GenBank/DDBJ databases">
        <authorList>
            <person name="Corre E."/>
            <person name="Pelletier E."/>
            <person name="Niang G."/>
            <person name="Scheremetjew M."/>
            <person name="Finn R."/>
            <person name="Kale V."/>
            <person name="Holt S."/>
            <person name="Cochrane G."/>
            <person name="Meng A."/>
            <person name="Brown T."/>
            <person name="Cohen L."/>
        </authorList>
    </citation>
    <scope>NUCLEOTIDE SEQUENCE</scope>
    <source>
        <strain evidence="6">CCAC1681</strain>
    </source>
</reference>